<dbReference type="AlphaFoldDB" id="A0A9P6DWG5"/>
<keyword evidence="1" id="KW-0812">Transmembrane</keyword>
<gene>
    <name evidence="2" type="ORF">BS47DRAFT_1339289</name>
</gene>
<dbReference type="Proteomes" id="UP000886523">
    <property type="component" value="Unassembled WGS sequence"/>
</dbReference>
<evidence type="ECO:0000256" key="1">
    <source>
        <dbReference type="SAM" id="Phobius"/>
    </source>
</evidence>
<accession>A0A9P6DWG5</accession>
<keyword evidence="3" id="KW-1185">Reference proteome</keyword>
<protein>
    <submittedName>
        <fullName evidence="2">Uncharacterized protein</fullName>
    </submittedName>
</protein>
<keyword evidence="1" id="KW-1133">Transmembrane helix</keyword>
<name>A0A9P6DWG5_9AGAM</name>
<evidence type="ECO:0000313" key="2">
    <source>
        <dbReference type="EMBL" id="KAF9517461.1"/>
    </source>
</evidence>
<dbReference type="EMBL" id="MU128931">
    <property type="protein sequence ID" value="KAF9517461.1"/>
    <property type="molecule type" value="Genomic_DNA"/>
</dbReference>
<keyword evidence="1" id="KW-0472">Membrane</keyword>
<reference evidence="2" key="1">
    <citation type="journal article" date="2020" name="Nat. Commun.">
        <title>Large-scale genome sequencing of mycorrhizal fungi provides insights into the early evolution of symbiotic traits.</title>
        <authorList>
            <person name="Miyauchi S."/>
            <person name="Kiss E."/>
            <person name="Kuo A."/>
            <person name="Drula E."/>
            <person name="Kohler A."/>
            <person name="Sanchez-Garcia M."/>
            <person name="Morin E."/>
            <person name="Andreopoulos B."/>
            <person name="Barry K.W."/>
            <person name="Bonito G."/>
            <person name="Buee M."/>
            <person name="Carver A."/>
            <person name="Chen C."/>
            <person name="Cichocki N."/>
            <person name="Clum A."/>
            <person name="Culley D."/>
            <person name="Crous P.W."/>
            <person name="Fauchery L."/>
            <person name="Girlanda M."/>
            <person name="Hayes R.D."/>
            <person name="Keri Z."/>
            <person name="LaButti K."/>
            <person name="Lipzen A."/>
            <person name="Lombard V."/>
            <person name="Magnuson J."/>
            <person name="Maillard F."/>
            <person name="Murat C."/>
            <person name="Nolan M."/>
            <person name="Ohm R.A."/>
            <person name="Pangilinan J."/>
            <person name="Pereira M.F."/>
            <person name="Perotto S."/>
            <person name="Peter M."/>
            <person name="Pfister S."/>
            <person name="Riley R."/>
            <person name="Sitrit Y."/>
            <person name="Stielow J.B."/>
            <person name="Szollosi G."/>
            <person name="Zifcakova L."/>
            <person name="Stursova M."/>
            <person name="Spatafora J.W."/>
            <person name="Tedersoo L."/>
            <person name="Vaario L.M."/>
            <person name="Yamada A."/>
            <person name="Yan M."/>
            <person name="Wang P."/>
            <person name="Xu J."/>
            <person name="Bruns T."/>
            <person name="Baldrian P."/>
            <person name="Vilgalys R."/>
            <person name="Dunand C."/>
            <person name="Henrissat B."/>
            <person name="Grigoriev I.V."/>
            <person name="Hibbett D."/>
            <person name="Nagy L.G."/>
            <person name="Martin F.M."/>
        </authorList>
    </citation>
    <scope>NUCLEOTIDE SEQUENCE</scope>
    <source>
        <strain evidence="2">UP504</strain>
    </source>
</reference>
<feature type="transmembrane region" description="Helical" evidence="1">
    <location>
        <begin position="6"/>
        <end position="24"/>
    </location>
</feature>
<comment type="caution">
    <text evidence="2">The sequence shown here is derived from an EMBL/GenBank/DDBJ whole genome shotgun (WGS) entry which is preliminary data.</text>
</comment>
<organism evidence="2 3">
    <name type="scientific">Hydnum rufescens UP504</name>
    <dbReference type="NCBI Taxonomy" id="1448309"/>
    <lineage>
        <taxon>Eukaryota</taxon>
        <taxon>Fungi</taxon>
        <taxon>Dikarya</taxon>
        <taxon>Basidiomycota</taxon>
        <taxon>Agaricomycotina</taxon>
        <taxon>Agaricomycetes</taxon>
        <taxon>Cantharellales</taxon>
        <taxon>Hydnaceae</taxon>
        <taxon>Hydnum</taxon>
    </lineage>
</organism>
<proteinExistence type="predicted"/>
<sequence length="59" mass="6497">MTSGSTGYWVMVLCAFSVSVHPLVSTQRPLGKNKYENHTGLITGIRLTRANDSPPHDRV</sequence>
<evidence type="ECO:0000313" key="3">
    <source>
        <dbReference type="Proteomes" id="UP000886523"/>
    </source>
</evidence>